<gene>
    <name evidence="2" type="ORF">HHK36_000528</name>
</gene>
<dbReference type="PROSITE" id="PS52045">
    <property type="entry name" value="NEPROSIN_PEP_CD"/>
    <property type="match status" value="1"/>
</dbReference>
<dbReference type="OMA" id="FMDASSF"/>
<organism evidence="2 3">
    <name type="scientific">Tetracentron sinense</name>
    <name type="common">Spur-leaf</name>
    <dbReference type="NCBI Taxonomy" id="13715"/>
    <lineage>
        <taxon>Eukaryota</taxon>
        <taxon>Viridiplantae</taxon>
        <taxon>Streptophyta</taxon>
        <taxon>Embryophyta</taxon>
        <taxon>Tracheophyta</taxon>
        <taxon>Spermatophyta</taxon>
        <taxon>Magnoliopsida</taxon>
        <taxon>Trochodendrales</taxon>
        <taxon>Trochodendraceae</taxon>
        <taxon>Tetracentron</taxon>
    </lineage>
</organism>
<reference evidence="2 3" key="1">
    <citation type="submission" date="2020-04" db="EMBL/GenBank/DDBJ databases">
        <title>Plant Genome Project.</title>
        <authorList>
            <person name="Zhang R.-G."/>
        </authorList>
    </citation>
    <scope>NUCLEOTIDE SEQUENCE [LARGE SCALE GENOMIC DNA]</scope>
    <source>
        <strain evidence="2">YNK0</strain>
        <tissue evidence="2">Leaf</tissue>
    </source>
</reference>
<dbReference type="EMBL" id="JABCRI010000001">
    <property type="protein sequence ID" value="KAF8412560.1"/>
    <property type="molecule type" value="Genomic_DNA"/>
</dbReference>
<dbReference type="Pfam" id="PF03080">
    <property type="entry name" value="Neprosin"/>
    <property type="match status" value="1"/>
</dbReference>
<dbReference type="OrthoDB" id="1858978at2759"/>
<dbReference type="Proteomes" id="UP000655225">
    <property type="component" value="Unassembled WGS sequence"/>
</dbReference>
<evidence type="ECO:0000313" key="3">
    <source>
        <dbReference type="Proteomes" id="UP000655225"/>
    </source>
</evidence>
<dbReference type="PANTHER" id="PTHR31589:SF233">
    <property type="entry name" value="PROTEIN, PUTATIVE (DUF239)-RELATED"/>
    <property type="match status" value="1"/>
</dbReference>
<evidence type="ECO:0000313" key="2">
    <source>
        <dbReference type="EMBL" id="KAF8412560.1"/>
    </source>
</evidence>
<name>A0A834ZVN4_TETSI</name>
<evidence type="ECO:0000259" key="1">
    <source>
        <dbReference type="PROSITE" id="PS52045"/>
    </source>
</evidence>
<sequence length="383" mass="43122">MAFEMVPGGGIMGLNALIAILIVLCLSLTSSNIYGVEGLRSIPRQEDINKPPIKIIQMKPSSLLRGVSDEAPSIAEDSNIEFPSEDCPLGTVPIRRTRREDLVHSKSQSEPYLGDIHQLTLQYPGKHFATLDTVLDKPYHGAKALINLQNPSVEMDKYSTAQIWIENGILTEINSIQVGWAVKLILFEVHPRLYGDNGTHLTAYWTADSYNKTGCFNTLCPGFVQTHSKIALGAVYEKTSTYEGDQRRTNIKIAQDLTTGSWWLTLEDSMEIGYWPKEIFTHLKKGANYVRYGGMVYSTSGIIPPMGSSRWPDNFLRRSCYFSNIKIVNEENMLVDIDKSNMKKYTDNQHCYDLIYWGYEGKFLEQTFTFGGPSWTVGQCGIN</sequence>
<accession>A0A834ZVN4</accession>
<dbReference type="Gene3D" id="3.90.1320.10">
    <property type="entry name" value="Outer-capsid protein sigma 3, large lobe"/>
    <property type="match status" value="1"/>
</dbReference>
<dbReference type="InterPro" id="IPR004314">
    <property type="entry name" value="Neprosin"/>
</dbReference>
<comment type="caution">
    <text evidence="2">The sequence shown here is derived from an EMBL/GenBank/DDBJ whole genome shotgun (WGS) entry which is preliminary data.</text>
</comment>
<dbReference type="PANTHER" id="PTHR31589">
    <property type="entry name" value="PROTEIN, PUTATIVE (DUF239)-RELATED-RELATED"/>
    <property type="match status" value="1"/>
</dbReference>
<feature type="domain" description="Neprosin PEP catalytic" evidence="1">
    <location>
        <begin position="121"/>
        <end position="381"/>
    </location>
</feature>
<proteinExistence type="predicted"/>
<dbReference type="InterPro" id="IPR053168">
    <property type="entry name" value="Glutamic_endopeptidase"/>
</dbReference>
<dbReference type="AlphaFoldDB" id="A0A834ZVN4"/>
<protein>
    <recommendedName>
        <fullName evidence="1">Neprosin PEP catalytic domain-containing protein</fullName>
    </recommendedName>
</protein>
<keyword evidence="3" id="KW-1185">Reference proteome</keyword>